<dbReference type="Pfam" id="PF20730">
    <property type="entry name" value="YetF_N"/>
    <property type="match status" value="1"/>
</dbReference>
<evidence type="ECO:0008006" key="12">
    <source>
        <dbReference type="Google" id="ProtNLM"/>
    </source>
</evidence>
<evidence type="ECO:0000259" key="8">
    <source>
        <dbReference type="Pfam" id="PF04239"/>
    </source>
</evidence>
<organism evidence="10 11">
    <name type="scientific">Pseudoroseicyclus aestuarii</name>
    <dbReference type="NCBI Taxonomy" id="1795041"/>
    <lineage>
        <taxon>Bacteria</taxon>
        <taxon>Pseudomonadati</taxon>
        <taxon>Pseudomonadota</taxon>
        <taxon>Alphaproteobacteria</taxon>
        <taxon>Rhodobacterales</taxon>
        <taxon>Paracoccaceae</taxon>
        <taxon>Pseudoroseicyclus</taxon>
    </lineage>
</organism>
<evidence type="ECO:0000256" key="3">
    <source>
        <dbReference type="ARBA" id="ARBA00022475"/>
    </source>
</evidence>
<dbReference type="OrthoDB" id="9793799at2"/>
<feature type="domain" description="YetF C-terminal" evidence="8">
    <location>
        <begin position="91"/>
        <end position="160"/>
    </location>
</feature>
<comment type="caution">
    <text evidence="10">The sequence shown here is derived from an EMBL/GenBank/DDBJ whole genome shotgun (WGS) entry which is preliminary data.</text>
</comment>
<dbReference type="Pfam" id="PF04239">
    <property type="entry name" value="DUF421"/>
    <property type="match status" value="1"/>
</dbReference>
<accession>A0A318ST66</accession>
<keyword evidence="5 7" id="KW-1133">Transmembrane helix</keyword>
<evidence type="ECO:0000313" key="10">
    <source>
        <dbReference type="EMBL" id="PYE82359.1"/>
    </source>
</evidence>
<dbReference type="AlphaFoldDB" id="A0A318ST66"/>
<dbReference type="PANTHER" id="PTHR34582:SF6">
    <property type="entry name" value="UPF0702 TRANSMEMBRANE PROTEIN YCAP"/>
    <property type="match status" value="1"/>
</dbReference>
<dbReference type="InterPro" id="IPR023090">
    <property type="entry name" value="UPF0702_alpha/beta_dom_sf"/>
</dbReference>
<dbReference type="Proteomes" id="UP000248311">
    <property type="component" value="Unassembled WGS sequence"/>
</dbReference>
<dbReference type="InterPro" id="IPR048454">
    <property type="entry name" value="YetF_N"/>
</dbReference>
<evidence type="ECO:0000313" key="11">
    <source>
        <dbReference type="Proteomes" id="UP000248311"/>
    </source>
</evidence>
<comment type="subcellular location">
    <subcellularLocation>
        <location evidence="1">Cell membrane</location>
        <topology evidence="1">Multi-pass membrane protein</topology>
    </subcellularLocation>
</comment>
<evidence type="ECO:0000256" key="4">
    <source>
        <dbReference type="ARBA" id="ARBA00022692"/>
    </source>
</evidence>
<evidence type="ECO:0000256" key="5">
    <source>
        <dbReference type="ARBA" id="ARBA00022989"/>
    </source>
</evidence>
<sequence length="179" mass="18865">MIPEMLFQGWQGVLRTVLVGTLAYVALIVLLRASGKRTLAKLNAFDLVVTVALGSTLATILLSEDVALAEGLTAFATLIALQYGVAFASVRSHRFAGLVRSEPTLMMRGGTPCHAAMRRARVTEAELMTVIRSSTTPDPQRVAAVVLESDGSFSVIAQPQGGGAANFARAGLRDAAHQS</sequence>
<evidence type="ECO:0000256" key="2">
    <source>
        <dbReference type="ARBA" id="ARBA00006448"/>
    </source>
</evidence>
<keyword evidence="4 7" id="KW-0812">Transmembrane</keyword>
<name>A0A318ST66_9RHOB</name>
<dbReference type="GO" id="GO:0005886">
    <property type="term" value="C:plasma membrane"/>
    <property type="evidence" value="ECO:0007669"/>
    <property type="project" value="UniProtKB-SubCell"/>
</dbReference>
<feature type="transmembrane region" description="Helical" evidence="7">
    <location>
        <begin position="43"/>
        <end position="62"/>
    </location>
</feature>
<evidence type="ECO:0000256" key="1">
    <source>
        <dbReference type="ARBA" id="ARBA00004651"/>
    </source>
</evidence>
<keyword evidence="11" id="KW-1185">Reference proteome</keyword>
<evidence type="ECO:0000259" key="9">
    <source>
        <dbReference type="Pfam" id="PF20730"/>
    </source>
</evidence>
<dbReference type="PANTHER" id="PTHR34582">
    <property type="entry name" value="UPF0702 TRANSMEMBRANE PROTEIN YCAP"/>
    <property type="match status" value="1"/>
</dbReference>
<reference evidence="10 11" key="1">
    <citation type="submission" date="2018-06" db="EMBL/GenBank/DDBJ databases">
        <title>Genomic Encyclopedia of Type Strains, Phase III (KMG-III): the genomes of soil and plant-associated and newly described type strains.</title>
        <authorList>
            <person name="Whitman W."/>
        </authorList>
    </citation>
    <scope>NUCLEOTIDE SEQUENCE [LARGE SCALE GENOMIC DNA]</scope>
    <source>
        <strain evidence="10 11">CECT 9025</strain>
    </source>
</reference>
<evidence type="ECO:0000256" key="7">
    <source>
        <dbReference type="SAM" id="Phobius"/>
    </source>
</evidence>
<feature type="transmembrane region" description="Helical" evidence="7">
    <location>
        <begin position="12"/>
        <end position="31"/>
    </location>
</feature>
<feature type="transmembrane region" description="Helical" evidence="7">
    <location>
        <begin position="68"/>
        <end position="90"/>
    </location>
</feature>
<evidence type="ECO:0000256" key="6">
    <source>
        <dbReference type="ARBA" id="ARBA00023136"/>
    </source>
</evidence>
<dbReference type="RefSeq" id="WP_110815032.1">
    <property type="nucleotide sequence ID" value="NZ_QJTE01000004.1"/>
</dbReference>
<keyword evidence="6 7" id="KW-0472">Membrane</keyword>
<feature type="domain" description="YetF-like N-terminal transmembrane" evidence="9">
    <location>
        <begin position="21"/>
        <end position="84"/>
    </location>
</feature>
<dbReference type="Gene3D" id="3.30.240.20">
    <property type="entry name" value="bsu07140 like domains"/>
    <property type="match status" value="1"/>
</dbReference>
<proteinExistence type="inferred from homology"/>
<comment type="similarity">
    <text evidence="2">Belongs to the UPF0702 family.</text>
</comment>
<dbReference type="EMBL" id="QJTE01000004">
    <property type="protein sequence ID" value="PYE82359.1"/>
    <property type="molecule type" value="Genomic_DNA"/>
</dbReference>
<protein>
    <recommendedName>
        <fullName evidence="12">DUF421 domain-containing protein</fullName>
    </recommendedName>
</protein>
<dbReference type="InterPro" id="IPR007353">
    <property type="entry name" value="DUF421"/>
</dbReference>
<keyword evidence="3" id="KW-1003">Cell membrane</keyword>
<gene>
    <name evidence="10" type="ORF">DFP88_104113</name>
</gene>